<dbReference type="GeneID" id="63747090"/>
<keyword evidence="4" id="KW-0479">Metal-binding</keyword>
<evidence type="ECO:0000256" key="1">
    <source>
        <dbReference type="ARBA" id="ARBA00001798"/>
    </source>
</evidence>
<evidence type="ECO:0000256" key="5">
    <source>
        <dbReference type="ARBA" id="ARBA00022737"/>
    </source>
</evidence>
<feature type="compositionally biased region" description="Basic and acidic residues" evidence="10">
    <location>
        <begin position="394"/>
        <end position="403"/>
    </location>
</feature>
<reference evidence="13" key="1">
    <citation type="journal article" date="2017" name="Genome Biol.">
        <title>Comparative genomics reveals high biological diversity and specific adaptations in the industrially and medically important fungal genus Aspergillus.</title>
        <authorList>
            <person name="de Vries R.P."/>
            <person name="Riley R."/>
            <person name="Wiebenga A."/>
            <person name="Aguilar-Osorio G."/>
            <person name="Amillis S."/>
            <person name="Uchima C.A."/>
            <person name="Anderluh G."/>
            <person name="Asadollahi M."/>
            <person name="Askin M."/>
            <person name="Barry K."/>
            <person name="Battaglia E."/>
            <person name="Bayram O."/>
            <person name="Benocci T."/>
            <person name="Braus-Stromeyer S.A."/>
            <person name="Caldana C."/>
            <person name="Canovas D."/>
            <person name="Cerqueira G.C."/>
            <person name="Chen F."/>
            <person name="Chen W."/>
            <person name="Choi C."/>
            <person name="Clum A."/>
            <person name="Dos Santos R.A."/>
            <person name="Damasio A.R."/>
            <person name="Diallinas G."/>
            <person name="Emri T."/>
            <person name="Fekete E."/>
            <person name="Flipphi M."/>
            <person name="Freyberg S."/>
            <person name="Gallo A."/>
            <person name="Gournas C."/>
            <person name="Habgood R."/>
            <person name="Hainaut M."/>
            <person name="Harispe M.L."/>
            <person name="Henrissat B."/>
            <person name="Hilden K.S."/>
            <person name="Hope R."/>
            <person name="Hossain A."/>
            <person name="Karabika E."/>
            <person name="Karaffa L."/>
            <person name="Karanyi Z."/>
            <person name="Krasevec N."/>
            <person name="Kuo A."/>
            <person name="Kusch H."/>
            <person name="LaButti K."/>
            <person name="Lagendijk E.L."/>
            <person name="Lapidus A."/>
            <person name="Levasseur A."/>
            <person name="Lindquist E."/>
            <person name="Lipzen A."/>
            <person name="Logrieco A.F."/>
            <person name="MacCabe A."/>
            <person name="Maekelae M.R."/>
            <person name="Malavazi I."/>
            <person name="Melin P."/>
            <person name="Meyer V."/>
            <person name="Mielnichuk N."/>
            <person name="Miskei M."/>
            <person name="Molnar A.P."/>
            <person name="Mule G."/>
            <person name="Ngan C.Y."/>
            <person name="Orejas M."/>
            <person name="Orosz E."/>
            <person name="Ouedraogo J.P."/>
            <person name="Overkamp K.M."/>
            <person name="Park H.-S."/>
            <person name="Perrone G."/>
            <person name="Piumi F."/>
            <person name="Punt P.J."/>
            <person name="Ram A.F."/>
            <person name="Ramon A."/>
            <person name="Rauscher S."/>
            <person name="Record E."/>
            <person name="Riano-Pachon D.M."/>
            <person name="Robert V."/>
            <person name="Roehrig J."/>
            <person name="Ruller R."/>
            <person name="Salamov A."/>
            <person name="Salih N.S."/>
            <person name="Samson R.A."/>
            <person name="Sandor E."/>
            <person name="Sanguinetti M."/>
            <person name="Schuetze T."/>
            <person name="Sepcic K."/>
            <person name="Shelest E."/>
            <person name="Sherlock G."/>
            <person name="Sophianopoulou V."/>
            <person name="Squina F.M."/>
            <person name="Sun H."/>
            <person name="Susca A."/>
            <person name="Todd R.B."/>
            <person name="Tsang A."/>
            <person name="Unkles S.E."/>
            <person name="van de Wiele N."/>
            <person name="van Rossen-Uffink D."/>
            <person name="Oliveira J.V."/>
            <person name="Vesth T.C."/>
            <person name="Visser J."/>
            <person name="Yu J.-H."/>
            <person name="Zhou M."/>
            <person name="Andersen M.R."/>
            <person name="Archer D.B."/>
            <person name="Baker S.E."/>
            <person name="Benoit I."/>
            <person name="Brakhage A.A."/>
            <person name="Braus G.H."/>
            <person name="Fischer R."/>
            <person name="Frisvad J.C."/>
            <person name="Goldman G.H."/>
            <person name="Houbraken J."/>
            <person name="Oakley B."/>
            <person name="Pocsi I."/>
            <person name="Scazzocchio C."/>
            <person name="Seiboth B."/>
            <person name="vanKuyk P.A."/>
            <person name="Wortman J."/>
            <person name="Dyer P.S."/>
            <person name="Grigoriev I.V."/>
        </authorList>
    </citation>
    <scope>NUCLEOTIDE SEQUENCE [LARGE SCALE GENOMIC DNA]</scope>
    <source>
        <strain evidence="13">DTO 134E9</strain>
    </source>
</reference>
<sequence length="655" mass="75031">MTFDSSTPATANANMTPPNKSHLSEWPGLPAVNDSQTIYVESENGWLQQPCPPELEMLPLKLPTVIAHIIRDSTDKEGHIPHEEVQRASAMVANSAVEEQEPEAPIEQAVENELVDQTPNVCASSDDSNLSNPPAHHERSPSISRRGVKFMKRLLRRMSSSSKENCVSCLDKIPTKDLINLPCRHKYCTPCFNRMVLISIADEGLFPPKCCSQDVPSKKVLSVLAPETKAIYSSKLDEYETPVADRWYCPEANCGKWIPPKALESESPSQVCPHCSAIICSSCRNIAHSNEECSEDPGLAIFLEEARLQKWQRCYNCGAMVELTFGCHQITCRCKAQFCYKCGSPWESCTCVVSGERQNDFLQLAVGGGGNLDRNQETELAAVVMAIEYAEREENEERQRREQLQGNEQRSQEQEGIDPRESHRRLEIDERARILGEFLSEINRLQQERLIHRQREEVYVFLSQQKAEGERLDRERRQVMEKHQWSIETRFQRLVAAQKADIQNMELEHKEEEDSLIVRFPRLYRGLPTAEAEYRESAVLAKLRGMQREEKLRLIEDHQQALADNKKETSIERGALESALKMQWRTEQKLVKAALRSLVQTCVYDRFWFDQVVAKREDLLEKYRQDLINSGNGLEDLSFVETRGGEFYPVMQEWI</sequence>
<keyword evidence="6" id="KW-0863">Zinc-finger</keyword>
<dbReference type="VEuPathDB" id="FungiDB:ASPWEDRAFT_174580"/>
<evidence type="ECO:0000256" key="4">
    <source>
        <dbReference type="ARBA" id="ARBA00022723"/>
    </source>
</evidence>
<proteinExistence type="predicted"/>
<feature type="compositionally biased region" description="Polar residues" evidence="10">
    <location>
        <begin position="119"/>
        <end position="132"/>
    </location>
</feature>
<evidence type="ECO:0000256" key="7">
    <source>
        <dbReference type="ARBA" id="ARBA00022786"/>
    </source>
</evidence>
<feature type="coiled-coil region" evidence="9">
    <location>
        <begin position="462"/>
        <end position="515"/>
    </location>
</feature>
<evidence type="ECO:0000256" key="2">
    <source>
        <dbReference type="ARBA" id="ARBA00012251"/>
    </source>
</evidence>
<name>A0A1L9RE47_ASPWE</name>
<dbReference type="CDD" id="cd20335">
    <property type="entry name" value="BRcat_RBR"/>
    <property type="match status" value="1"/>
</dbReference>
<dbReference type="OrthoDB" id="9977870at2759"/>
<keyword evidence="7" id="KW-0833">Ubl conjugation pathway</keyword>
<dbReference type="EC" id="2.3.2.31" evidence="2"/>
<feature type="compositionally biased region" description="Basic and acidic residues" evidence="10">
    <location>
        <begin position="410"/>
        <end position="423"/>
    </location>
</feature>
<dbReference type="AlphaFoldDB" id="A0A1L9RE47"/>
<feature type="region of interest" description="Disordered" evidence="10">
    <location>
        <begin position="119"/>
        <end position="143"/>
    </location>
</feature>
<dbReference type="RefSeq" id="XP_040686835.1">
    <property type="nucleotide sequence ID" value="XM_040831242.1"/>
</dbReference>
<evidence type="ECO:0000256" key="6">
    <source>
        <dbReference type="ARBA" id="ARBA00022771"/>
    </source>
</evidence>
<feature type="domain" description="RING-type" evidence="11">
    <location>
        <begin position="162"/>
        <end position="360"/>
    </location>
</feature>
<comment type="catalytic activity">
    <reaction evidence="1">
        <text>[E2 ubiquitin-conjugating enzyme]-S-ubiquitinyl-L-cysteine + [acceptor protein]-L-lysine = [E2 ubiquitin-conjugating enzyme]-L-cysteine + [acceptor protein]-N(6)-ubiquitinyl-L-lysine.</text>
        <dbReference type="EC" id="2.3.2.31"/>
    </reaction>
</comment>
<evidence type="ECO:0000256" key="8">
    <source>
        <dbReference type="ARBA" id="ARBA00022833"/>
    </source>
</evidence>
<evidence type="ECO:0000256" key="10">
    <source>
        <dbReference type="SAM" id="MobiDB-lite"/>
    </source>
</evidence>
<evidence type="ECO:0000313" key="12">
    <source>
        <dbReference type="EMBL" id="OJJ33158.1"/>
    </source>
</evidence>
<gene>
    <name evidence="12" type="ORF">ASPWEDRAFT_174580</name>
</gene>
<feature type="region of interest" description="Disordered" evidence="10">
    <location>
        <begin position="1"/>
        <end position="22"/>
    </location>
</feature>
<evidence type="ECO:0000256" key="3">
    <source>
        <dbReference type="ARBA" id="ARBA00022679"/>
    </source>
</evidence>
<dbReference type="Gene3D" id="1.20.120.1750">
    <property type="match status" value="1"/>
</dbReference>
<dbReference type="GO" id="GO:0061630">
    <property type="term" value="F:ubiquitin protein ligase activity"/>
    <property type="evidence" value="ECO:0007669"/>
    <property type="project" value="UniProtKB-EC"/>
</dbReference>
<dbReference type="PANTHER" id="PTHR11685">
    <property type="entry name" value="RBR FAMILY RING FINGER AND IBR DOMAIN-CONTAINING"/>
    <property type="match status" value="1"/>
</dbReference>
<dbReference type="EMBL" id="KV878214">
    <property type="protein sequence ID" value="OJJ33158.1"/>
    <property type="molecule type" value="Genomic_DNA"/>
</dbReference>
<dbReference type="GO" id="GO:0016567">
    <property type="term" value="P:protein ubiquitination"/>
    <property type="evidence" value="ECO:0007669"/>
    <property type="project" value="InterPro"/>
</dbReference>
<feature type="compositionally biased region" description="Polar residues" evidence="10">
    <location>
        <begin position="1"/>
        <end position="21"/>
    </location>
</feature>
<accession>A0A1L9RE47</accession>
<organism evidence="12 13">
    <name type="scientific">Aspergillus wentii DTO 134E9</name>
    <dbReference type="NCBI Taxonomy" id="1073089"/>
    <lineage>
        <taxon>Eukaryota</taxon>
        <taxon>Fungi</taxon>
        <taxon>Dikarya</taxon>
        <taxon>Ascomycota</taxon>
        <taxon>Pezizomycotina</taxon>
        <taxon>Eurotiomycetes</taxon>
        <taxon>Eurotiomycetidae</taxon>
        <taxon>Eurotiales</taxon>
        <taxon>Aspergillaceae</taxon>
        <taxon>Aspergillus</taxon>
        <taxon>Aspergillus subgen. Cremei</taxon>
    </lineage>
</organism>
<dbReference type="SUPFAM" id="SSF57850">
    <property type="entry name" value="RING/U-box"/>
    <property type="match status" value="2"/>
</dbReference>
<dbReference type="CDD" id="cd22584">
    <property type="entry name" value="Rcat_RBR_unk"/>
    <property type="match status" value="1"/>
</dbReference>
<dbReference type="STRING" id="1073089.A0A1L9RE47"/>
<dbReference type="Proteomes" id="UP000184383">
    <property type="component" value="Unassembled WGS sequence"/>
</dbReference>
<dbReference type="Pfam" id="PF01485">
    <property type="entry name" value="IBR"/>
    <property type="match status" value="2"/>
</dbReference>
<evidence type="ECO:0000256" key="9">
    <source>
        <dbReference type="SAM" id="Coils"/>
    </source>
</evidence>
<dbReference type="InterPro" id="IPR002867">
    <property type="entry name" value="IBR_dom"/>
</dbReference>
<keyword evidence="9" id="KW-0175">Coiled coil</keyword>
<evidence type="ECO:0000259" key="11">
    <source>
        <dbReference type="PROSITE" id="PS51873"/>
    </source>
</evidence>
<dbReference type="GO" id="GO:0008270">
    <property type="term" value="F:zinc ion binding"/>
    <property type="evidence" value="ECO:0007669"/>
    <property type="project" value="UniProtKB-KW"/>
</dbReference>
<dbReference type="PROSITE" id="PS51873">
    <property type="entry name" value="TRIAD"/>
    <property type="match status" value="1"/>
</dbReference>
<dbReference type="InterPro" id="IPR031127">
    <property type="entry name" value="E3_UB_ligase_RBR"/>
</dbReference>
<protein>
    <recommendedName>
        <fullName evidence="2">RBR-type E3 ubiquitin transferase</fullName>
        <ecNumber evidence="2">2.3.2.31</ecNumber>
    </recommendedName>
</protein>
<keyword evidence="8" id="KW-0862">Zinc</keyword>
<dbReference type="InterPro" id="IPR044066">
    <property type="entry name" value="TRIAD_supradom"/>
</dbReference>
<evidence type="ECO:0000313" key="13">
    <source>
        <dbReference type="Proteomes" id="UP000184383"/>
    </source>
</evidence>
<keyword evidence="5" id="KW-0677">Repeat</keyword>
<feature type="region of interest" description="Disordered" evidence="10">
    <location>
        <begin position="394"/>
        <end position="423"/>
    </location>
</feature>
<keyword evidence="13" id="KW-1185">Reference proteome</keyword>
<keyword evidence="3" id="KW-0808">Transferase</keyword>